<keyword evidence="1 3" id="KW-0658">Purine biosynthesis</keyword>
<dbReference type="SUPFAM" id="SSF52255">
    <property type="entry name" value="N5-CAIR mutase (phosphoribosylaminoimidazole carboxylase, PurE)"/>
    <property type="match status" value="1"/>
</dbReference>
<comment type="catalytic activity">
    <reaction evidence="3 4">
        <text>5-carboxyamino-1-(5-phospho-D-ribosyl)imidazole + H(+) = 5-amino-1-(5-phospho-D-ribosyl)imidazole-4-carboxylate</text>
        <dbReference type="Rhea" id="RHEA:13193"/>
        <dbReference type="ChEBI" id="CHEBI:15378"/>
        <dbReference type="ChEBI" id="CHEBI:58730"/>
        <dbReference type="ChEBI" id="CHEBI:77657"/>
        <dbReference type="EC" id="5.4.99.18"/>
    </reaction>
</comment>
<feature type="binding site" evidence="3 5">
    <location>
        <position position="13"/>
    </location>
    <ligand>
        <name>substrate</name>
    </ligand>
</feature>
<dbReference type="Gene3D" id="3.40.50.1970">
    <property type="match status" value="1"/>
</dbReference>
<name>A0A1F6ETL4_9BACT</name>
<dbReference type="InterPro" id="IPR033747">
    <property type="entry name" value="PurE_ClassI"/>
</dbReference>
<dbReference type="PIRSF" id="PIRSF001338">
    <property type="entry name" value="AIR_carboxylase"/>
    <property type="match status" value="1"/>
</dbReference>
<keyword evidence="2 3" id="KW-0413">Isomerase</keyword>
<dbReference type="UniPathway" id="UPA00074">
    <property type="reaction ID" value="UER00943"/>
</dbReference>
<comment type="caution">
    <text evidence="7">The sequence shown here is derived from an EMBL/GenBank/DDBJ whole genome shotgun (WGS) entry which is preliminary data.</text>
</comment>
<evidence type="ECO:0000256" key="3">
    <source>
        <dbReference type="HAMAP-Rule" id="MF_01929"/>
    </source>
</evidence>
<dbReference type="GO" id="GO:0034023">
    <property type="term" value="F:5-(carboxyamino)imidazole ribonucleotide mutase activity"/>
    <property type="evidence" value="ECO:0007669"/>
    <property type="project" value="UniProtKB-UniRule"/>
</dbReference>
<dbReference type="PANTHER" id="PTHR23046">
    <property type="entry name" value="PHOSPHORIBOSYLAMINOIMIDAZOLE CARBOXYLASE CATALYTIC SUBUNIT"/>
    <property type="match status" value="1"/>
</dbReference>
<feature type="domain" description="PurE" evidence="6">
    <location>
        <begin position="5"/>
        <end position="154"/>
    </location>
</feature>
<dbReference type="Pfam" id="PF00731">
    <property type="entry name" value="AIRC"/>
    <property type="match status" value="1"/>
</dbReference>
<comment type="similarity">
    <text evidence="3">Belongs to the AIR carboxylase family. Class I subfamily.</text>
</comment>
<dbReference type="EC" id="5.4.99.18" evidence="3 4"/>
<evidence type="ECO:0000256" key="4">
    <source>
        <dbReference type="PIRNR" id="PIRNR001338"/>
    </source>
</evidence>
<dbReference type="InterPro" id="IPR024694">
    <property type="entry name" value="PurE_prokaryotes"/>
</dbReference>
<dbReference type="AlphaFoldDB" id="A0A1F6ETL4"/>
<reference evidence="7 8" key="1">
    <citation type="journal article" date="2016" name="Nat. Commun.">
        <title>Thousands of microbial genomes shed light on interconnected biogeochemical processes in an aquifer system.</title>
        <authorList>
            <person name="Anantharaman K."/>
            <person name="Brown C.T."/>
            <person name="Hug L.A."/>
            <person name="Sharon I."/>
            <person name="Castelle C.J."/>
            <person name="Probst A.J."/>
            <person name="Thomas B.C."/>
            <person name="Singh A."/>
            <person name="Wilkins M.J."/>
            <person name="Karaoz U."/>
            <person name="Brodie E.L."/>
            <person name="Williams K.H."/>
            <person name="Hubbard S.S."/>
            <person name="Banfield J.F."/>
        </authorList>
    </citation>
    <scope>NUCLEOTIDE SEQUENCE [LARGE SCALE GENOMIC DNA]</scope>
</reference>
<evidence type="ECO:0000259" key="6">
    <source>
        <dbReference type="SMART" id="SM01001"/>
    </source>
</evidence>
<evidence type="ECO:0000313" key="7">
    <source>
        <dbReference type="EMBL" id="OGG76940.1"/>
    </source>
</evidence>
<evidence type="ECO:0000256" key="1">
    <source>
        <dbReference type="ARBA" id="ARBA00022755"/>
    </source>
</evidence>
<dbReference type="InterPro" id="IPR000031">
    <property type="entry name" value="PurE_dom"/>
</dbReference>
<evidence type="ECO:0000313" key="8">
    <source>
        <dbReference type="Proteomes" id="UP000177215"/>
    </source>
</evidence>
<dbReference type="HAMAP" id="MF_01929">
    <property type="entry name" value="PurE_classI"/>
    <property type="match status" value="1"/>
</dbReference>
<accession>A0A1F6ETL4</accession>
<dbReference type="STRING" id="1798515.A3B35_00875"/>
<evidence type="ECO:0000256" key="5">
    <source>
        <dbReference type="PIRSR" id="PIRSR001338-1"/>
    </source>
</evidence>
<dbReference type="GO" id="GO:0006189">
    <property type="term" value="P:'de novo' IMP biosynthetic process"/>
    <property type="evidence" value="ECO:0007669"/>
    <property type="project" value="UniProtKB-UniRule"/>
</dbReference>
<organism evidence="7 8">
    <name type="scientific">Candidatus Kaiserbacteria bacterium RIFCSPLOWO2_01_FULL_54_24</name>
    <dbReference type="NCBI Taxonomy" id="1798515"/>
    <lineage>
        <taxon>Bacteria</taxon>
        <taxon>Candidatus Kaiseribacteriota</taxon>
    </lineage>
</organism>
<proteinExistence type="inferred from homology"/>
<dbReference type="NCBIfam" id="TIGR01162">
    <property type="entry name" value="purE"/>
    <property type="match status" value="1"/>
</dbReference>
<sequence>MLNRLLVGILMGSDSDLPVMQEAAKILEEFGIGSEVHTLSAHRTPEAVVEYVKKSEADGYKVFICGAGGAAHLAGVVAAHTVLPVIGVPIMNKTTAGVDALFATVQMPPGIPVATVAINGAKNAGILAAQIIATSDKTLQSKVFEYKKRMEADVLKKDSELQEKGFKKYLEEKGLI</sequence>
<feature type="binding site" evidence="3 5">
    <location>
        <position position="43"/>
    </location>
    <ligand>
        <name>substrate</name>
    </ligand>
</feature>
<gene>
    <name evidence="3" type="primary">purE</name>
    <name evidence="7" type="ORF">A3B35_00875</name>
</gene>
<evidence type="ECO:0000256" key="2">
    <source>
        <dbReference type="ARBA" id="ARBA00023235"/>
    </source>
</evidence>
<comment type="function">
    <text evidence="3 4">Catalyzes the conversion of N5-carboxyaminoimidazole ribonucleotide (N5-CAIR) to 4-carboxy-5-aminoimidazole ribonucleotide (CAIR).</text>
</comment>
<dbReference type="EMBL" id="MFMC01000031">
    <property type="protein sequence ID" value="OGG76940.1"/>
    <property type="molecule type" value="Genomic_DNA"/>
</dbReference>
<dbReference type="PANTHER" id="PTHR23046:SF2">
    <property type="entry name" value="PHOSPHORIBOSYLAMINOIMIDAZOLE CARBOXYLASE"/>
    <property type="match status" value="1"/>
</dbReference>
<dbReference type="SMART" id="SM01001">
    <property type="entry name" value="AIRC"/>
    <property type="match status" value="1"/>
</dbReference>
<feature type="binding site" evidence="3 5">
    <location>
        <position position="16"/>
    </location>
    <ligand>
        <name>substrate</name>
    </ligand>
</feature>
<protein>
    <recommendedName>
        <fullName evidence="3 4">N5-carboxyaminoimidazole ribonucleotide mutase</fullName>
        <shortName evidence="3 4">N5-CAIR mutase</shortName>
        <ecNumber evidence="3 4">5.4.99.18</ecNumber>
    </recommendedName>
    <alternativeName>
        <fullName evidence="3">5-(carboxyamino)imidazole ribonucleotide mutase</fullName>
    </alternativeName>
</protein>
<dbReference type="Proteomes" id="UP000177215">
    <property type="component" value="Unassembled WGS sequence"/>
</dbReference>
<comment type="pathway">
    <text evidence="3 4">Purine metabolism; IMP biosynthesis via de novo pathway; 5-amino-1-(5-phospho-D-ribosyl)imidazole-4-carboxylate from 5-amino-1-(5-phospho-D-ribosyl)imidazole (N5-CAIR route): step 2/2.</text>
</comment>